<dbReference type="PROSITE" id="PS51201">
    <property type="entry name" value="RCK_N"/>
    <property type="match status" value="1"/>
</dbReference>
<evidence type="ECO:0000313" key="2">
    <source>
        <dbReference type="EMBL" id="EFR30642.1"/>
    </source>
</evidence>
<dbReference type="eggNOG" id="COG0569">
    <property type="taxonomic scope" value="Bacteria"/>
</dbReference>
<dbReference type="Pfam" id="PF02254">
    <property type="entry name" value="TrkA_N"/>
    <property type="match status" value="1"/>
</dbReference>
<gene>
    <name evidence="2" type="ORF">HMPREF9257_0644</name>
</gene>
<dbReference type="InterPro" id="IPR036721">
    <property type="entry name" value="RCK_C_sf"/>
</dbReference>
<dbReference type="STRING" id="908337.HMPREF9257_0644"/>
<feature type="domain" description="RCK N-terminal" evidence="1">
    <location>
        <begin position="3"/>
        <end position="119"/>
    </location>
</feature>
<dbReference type="SUPFAM" id="SSF116726">
    <property type="entry name" value="TrkA C-terminal domain-like"/>
    <property type="match status" value="1"/>
</dbReference>
<dbReference type="PANTHER" id="PTHR43833">
    <property type="entry name" value="POTASSIUM CHANNEL PROTEIN 2-RELATED-RELATED"/>
    <property type="match status" value="1"/>
</dbReference>
<sequence length="222" mass="24406">MVKKIIGVLGLGVFGQMVAKELGRFGSEVIAVDTSEQKVQDIADAVTYSAVGDFTDIELLKNIGIINCDVVIIATGSNLESAVLAVMHCKKLHVPKIIAKAHSKTFEEVLYEVGVDAVISPERDSGYRLASKLLRNRIDEVLRLDENTSVIEFDIPDSWVGKSLQELDLRQKYEINLIGIRPEKGEPMTGVPISDPLPDEIVLVGIANSHTFEHEDYLGNIH</sequence>
<comment type="caution">
    <text evidence="2">The sequence shown here is derived from an EMBL/GenBank/DDBJ whole genome shotgun (WGS) entry which is preliminary data.</text>
</comment>
<dbReference type="SUPFAM" id="SSF51735">
    <property type="entry name" value="NAD(P)-binding Rossmann-fold domains"/>
    <property type="match status" value="1"/>
</dbReference>
<dbReference type="Proteomes" id="UP000005990">
    <property type="component" value="Unassembled WGS sequence"/>
</dbReference>
<evidence type="ECO:0000259" key="1">
    <source>
        <dbReference type="PROSITE" id="PS51201"/>
    </source>
</evidence>
<dbReference type="GO" id="GO:0006813">
    <property type="term" value="P:potassium ion transport"/>
    <property type="evidence" value="ECO:0007669"/>
    <property type="project" value="InterPro"/>
</dbReference>
<dbReference type="Gene3D" id="3.30.70.1450">
    <property type="entry name" value="Regulator of K+ conductance, C-terminal domain"/>
    <property type="match status" value="1"/>
</dbReference>
<dbReference type="RefSeq" id="WP_006418802.1">
    <property type="nucleotide sequence ID" value="NZ_AENN01000017.1"/>
</dbReference>
<accession>E4KQT4</accession>
<dbReference type="InterPro" id="IPR050721">
    <property type="entry name" value="Trk_Ktr_HKT_K-transport"/>
</dbReference>
<evidence type="ECO:0000313" key="3">
    <source>
        <dbReference type="Proteomes" id="UP000005990"/>
    </source>
</evidence>
<reference evidence="2 3" key="1">
    <citation type="submission" date="2010-10" db="EMBL/GenBank/DDBJ databases">
        <authorList>
            <person name="Durkin A.S."/>
            <person name="Madupu R."/>
            <person name="Torralba M."/>
            <person name="Gillis M."/>
            <person name="Methe B."/>
            <person name="Sutton G."/>
            <person name="Nelson K.E."/>
        </authorList>
    </citation>
    <scope>NUCLEOTIDE SEQUENCE [LARGE SCALE GENOMIC DNA]</scope>
    <source>
        <strain evidence="2 3">ACS-139-V-Col8</strain>
    </source>
</reference>
<proteinExistence type="predicted"/>
<dbReference type="PANTHER" id="PTHR43833:SF7">
    <property type="entry name" value="KTR SYSTEM POTASSIUM UPTAKE PROTEIN C"/>
    <property type="match status" value="1"/>
</dbReference>
<dbReference type="InterPro" id="IPR003148">
    <property type="entry name" value="RCK_N"/>
</dbReference>
<dbReference type="AlphaFoldDB" id="E4KQT4"/>
<dbReference type="EMBL" id="AENN01000017">
    <property type="protein sequence ID" value="EFR30642.1"/>
    <property type="molecule type" value="Genomic_DNA"/>
</dbReference>
<protein>
    <submittedName>
        <fullName evidence="2">TrkA N-terminal domain protein</fullName>
    </submittedName>
</protein>
<name>E4KQT4_9LACT</name>
<dbReference type="Gene3D" id="3.40.50.720">
    <property type="entry name" value="NAD(P)-binding Rossmann-like Domain"/>
    <property type="match status" value="1"/>
</dbReference>
<organism evidence="2 3">
    <name type="scientific">Eremococcus coleocola ACS-139-V-Col8</name>
    <dbReference type="NCBI Taxonomy" id="908337"/>
    <lineage>
        <taxon>Bacteria</taxon>
        <taxon>Bacillati</taxon>
        <taxon>Bacillota</taxon>
        <taxon>Bacilli</taxon>
        <taxon>Lactobacillales</taxon>
        <taxon>Aerococcaceae</taxon>
        <taxon>Eremococcus</taxon>
    </lineage>
</organism>
<dbReference type="InterPro" id="IPR036291">
    <property type="entry name" value="NAD(P)-bd_dom_sf"/>
</dbReference>
<dbReference type="OrthoDB" id="9776294at2"/>
<keyword evidence="3" id="KW-1185">Reference proteome</keyword>